<reference evidence="1 2" key="1">
    <citation type="submission" date="2019-10" db="EMBL/GenBank/DDBJ databases">
        <title>Description of Paenibacillus choica sp. nov.</title>
        <authorList>
            <person name="Carlier A."/>
            <person name="Qi S."/>
        </authorList>
    </citation>
    <scope>NUCLEOTIDE SEQUENCE [LARGE SCALE GENOMIC DNA]</scope>
    <source>
        <strain evidence="1 2">LMG 31460</strain>
    </source>
</reference>
<protein>
    <submittedName>
        <fullName evidence="1">Vancomycin resistance protein</fullName>
    </submittedName>
</protein>
<name>A0ABX1ZA30_9BACL</name>
<dbReference type="PANTHER" id="PTHR35788">
    <property type="entry name" value="EXPORTED PROTEIN-RELATED"/>
    <property type="match status" value="1"/>
</dbReference>
<dbReference type="Proteomes" id="UP000658690">
    <property type="component" value="Unassembled WGS sequence"/>
</dbReference>
<sequence>MSFAEGGFSLLKPINRSRARIFLGKKVYRLKRYLQWYLDGKTYAKVKQAEPLPYLLFSHKTPLLRQLKDVDMWLQHNKVINLRIAAKQLNGVIVKPGETFSYWRLIGSTTRRKGYQDGMVLFHGQVQAGVGGGLCQLSNLIYWMTLHTPLTVTERYRHSYDVFPDAGRSQPFGSGATCFYNYLDLQILNEKTEEFQLVIRVTDTHLVGEWRAVRPAMHTYEIYENKHWITREYWGGYVRHNEIHRRVLNLESEIVGDEWVTENHAIMMYEPLLPQGTSSTENPENFVDKLG</sequence>
<evidence type="ECO:0000313" key="1">
    <source>
        <dbReference type="EMBL" id="NOU89699.1"/>
    </source>
</evidence>
<dbReference type="Pfam" id="PF04294">
    <property type="entry name" value="VanW"/>
    <property type="match status" value="1"/>
</dbReference>
<accession>A0ABX1ZA30</accession>
<proteinExistence type="predicted"/>
<dbReference type="EMBL" id="WHOC01000154">
    <property type="protein sequence ID" value="NOU89699.1"/>
    <property type="molecule type" value="Genomic_DNA"/>
</dbReference>
<comment type="caution">
    <text evidence="1">The sequence shown here is derived from an EMBL/GenBank/DDBJ whole genome shotgun (WGS) entry which is preliminary data.</text>
</comment>
<organism evidence="1 2">
    <name type="scientific">Paenibacillus germinis</name>
    <dbReference type="NCBI Taxonomy" id="2654979"/>
    <lineage>
        <taxon>Bacteria</taxon>
        <taxon>Bacillati</taxon>
        <taxon>Bacillota</taxon>
        <taxon>Bacilli</taxon>
        <taxon>Bacillales</taxon>
        <taxon>Paenibacillaceae</taxon>
        <taxon>Paenibacillus</taxon>
    </lineage>
</organism>
<dbReference type="InterPro" id="IPR052913">
    <property type="entry name" value="Glycopeptide_resist_protein"/>
</dbReference>
<keyword evidence="2" id="KW-1185">Reference proteome</keyword>
<evidence type="ECO:0000313" key="2">
    <source>
        <dbReference type="Proteomes" id="UP000658690"/>
    </source>
</evidence>
<gene>
    <name evidence="1" type="ORF">GC102_28700</name>
</gene>
<dbReference type="PANTHER" id="PTHR35788:SF1">
    <property type="entry name" value="EXPORTED PROTEIN"/>
    <property type="match status" value="1"/>
</dbReference>
<dbReference type="InterPro" id="IPR007391">
    <property type="entry name" value="Vancomycin_resist_VanW"/>
</dbReference>